<dbReference type="AlphaFoldDB" id="A0AAV4GFY4"/>
<proteinExistence type="predicted"/>
<name>A0AAV4GFY4_9GAST</name>
<sequence length="125" mass="14248">MIGRNNSLPKDNNLLCRYDRLENRRKQLLFFSEENSLWPITGDIRYPQVHCDAPLTCSKHPGDPDDIALLWTVQTEEHKQDDTAGAAATSFIPWDSAPKKTRKPDPREIEQTWGPEDPQDGGEFG</sequence>
<evidence type="ECO:0000313" key="2">
    <source>
        <dbReference type="EMBL" id="GFR84409.1"/>
    </source>
</evidence>
<evidence type="ECO:0000313" key="3">
    <source>
        <dbReference type="Proteomes" id="UP000762676"/>
    </source>
</evidence>
<feature type="region of interest" description="Disordered" evidence="1">
    <location>
        <begin position="78"/>
        <end position="125"/>
    </location>
</feature>
<evidence type="ECO:0000256" key="1">
    <source>
        <dbReference type="SAM" id="MobiDB-lite"/>
    </source>
</evidence>
<reference evidence="2 3" key="1">
    <citation type="journal article" date="2021" name="Elife">
        <title>Chloroplast acquisition without the gene transfer in kleptoplastic sea slugs, Plakobranchus ocellatus.</title>
        <authorList>
            <person name="Maeda T."/>
            <person name="Takahashi S."/>
            <person name="Yoshida T."/>
            <person name="Shimamura S."/>
            <person name="Takaki Y."/>
            <person name="Nagai Y."/>
            <person name="Toyoda A."/>
            <person name="Suzuki Y."/>
            <person name="Arimoto A."/>
            <person name="Ishii H."/>
            <person name="Satoh N."/>
            <person name="Nishiyama T."/>
            <person name="Hasebe M."/>
            <person name="Maruyama T."/>
            <person name="Minagawa J."/>
            <person name="Obokata J."/>
            <person name="Shigenobu S."/>
        </authorList>
    </citation>
    <scope>NUCLEOTIDE SEQUENCE [LARGE SCALE GENOMIC DNA]</scope>
</reference>
<dbReference type="EMBL" id="BMAT01012050">
    <property type="protein sequence ID" value="GFR84409.1"/>
    <property type="molecule type" value="Genomic_DNA"/>
</dbReference>
<protein>
    <submittedName>
        <fullName evidence="2">Uncharacterized protein</fullName>
    </submittedName>
</protein>
<keyword evidence="3" id="KW-1185">Reference proteome</keyword>
<comment type="caution">
    <text evidence="2">The sequence shown here is derived from an EMBL/GenBank/DDBJ whole genome shotgun (WGS) entry which is preliminary data.</text>
</comment>
<gene>
    <name evidence="2" type="ORF">ElyMa_005999800</name>
</gene>
<dbReference type="Proteomes" id="UP000762676">
    <property type="component" value="Unassembled WGS sequence"/>
</dbReference>
<accession>A0AAV4GFY4</accession>
<organism evidence="2 3">
    <name type="scientific">Elysia marginata</name>
    <dbReference type="NCBI Taxonomy" id="1093978"/>
    <lineage>
        <taxon>Eukaryota</taxon>
        <taxon>Metazoa</taxon>
        <taxon>Spiralia</taxon>
        <taxon>Lophotrochozoa</taxon>
        <taxon>Mollusca</taxon>
        <taxon>Gastropoda</taxon>
        <taxon>Heterobranchia</taxon>
        <taxon>Euthyneura</taxon>
        <taxon>Panpulmonata</taxon>
        <taxon>Sacoglossa</taxon>
        <taxon>Placobranchoidea</taxon>
        <taxon>Plakobranchidae</taxon>
        <taxon>Elysia</taxon>
    </lineage>
</organism>